<comment type="caution">
    <text evidence="2">The sequence shown here is derived from an EMBL/GenBank/DDBJ whole genome shotgun (WGS) entry which is preliminary data.</text>
</comment>
<dbReference type="InterPro" id="IPR003779">
    <property type="entry name" value="CMD-like"/>
</dbReference>
<evidence type="ECO:0000259" key="1">
    <source>
        <dbReference type="Pfam" id="PF02627"/>
    </source>
</evidence>
<dbReference type="SUPFAM" id="SSF69118">
    <property type="entry name" value="AhpD-like"/>
    <property type="match status" value="1"/>
</dbReference>
<protein>
    <submittedName>
        <fullName evidence="2">Carboxymuconolactone decarboxylase family protein</fullName>
    </submittedName>
</protein>
<evidence type="ECO:0000313" key="3">
    <source>
        <dbReference type="Proteomes" id="UP000518300"/>
    </source>
</evidence>
<dbReference type="PANTHER" id="PTHR34846">
    <property type="entry name" value="4-CARBOXYMUCONOLACTONE DECARBOXYLASE FAMILY PROTEIN (AFU_ORTHOLOGUE AFUA_6G11590)"/>
    <property type="match status" value="1"/>
</dbReference>
<dbReference type="AlphaFoldDB" id="A0A848LZW4"/>
<dbReference type="EMBL" id="JABBJJ010000543">
    <property type="protein sequence ID" value="NMO23161.1"/>
    <property type="molecule type" value="Genomic_DNA"/>
</dbReference>
<evidence type="ECO:0000313" key="2">
    <source>
        <dbReference type="EMBL" id="NMO23161.1"/>
    </source>
</evidence>
<dbReference type="PANTHER" id="PTHR34846:SF10">
    <property type="entry name" value="CYTOPLASMIC PROTEIN"/>
    <property type="match status" value="1"/>
</dbReference>
<dbReference type="InterPro" id="IPR004675">
    <property type="entry name" value="AhpD_core"/>
</dbReference>
<reference evidence="2 3" key="1">
    <citation type="submission" date="2020-04" db="EMBL/GenBank/DDBJ databases">
        <title>Draft genome of Pyxidicoccus fallax type strain.</title>
        <authorList>
            <person name="Whitworth D.E."/>
        </authorList>
    </citation>
    <scope>NUCLEOTIDE SEQUENCE [LARGE SCALE GENOMIC DNA]</scope>
    <source>
        <strain evidence="2 3">DSM 14698</strain>
    </source>
</reference>
<sequence length="147" mass="16047">MDLARLAPDAYRALIALDTVLREGPLDARVRELVKIRASQMNGCVLCVDMHVREARRSGEPEERMHQLVVWRESLLFSDAERAALAYTEAATELGPEGVPDAVWEAARAAFDAEALAALVLQVAHINALNRLGVPLRTPPGFVAHAS</sequence>
<keyword evidence="3" id="KW-1185">Reference proteome</keyword>
<dbReference type="NCBIfam" id="TIGR00778">
    <property type="entry name" value="ahpD_dom"/>
    <property type="match status" value="1"/>
</dbReference>
<dbReference type="GO" id="GO:0051920">
    <property type="term" value="F:peroxiredoxin activity"/>
    <property type="evidence" value="ECO:0007669"/>
    <property type="project" value="InterPro"/>
</dbReference>
<dbReference type="Proteomes" id="UP000518300">
    <property type="component" value="Unassembled WGS sequence"/>
</dbReference>
<proteinExistence type="predicted"/>
<gene>
    <name evidence="2" type="ORF">HG543_51120</name>
</gene>
<accession>A0A848LZW4</accession>
<organism evidence="2 3">
    <name type="scientific">Pyxidicoccus fallax</name>
    <dbReference type="NCBI Taxonomy" id="394095"/>
    <lineage>
        <taxon>Bacteria</taxon>
        <taxon>Pseudomonadati</taxon>
        <taxon>Myxococcota</taxon>
        <taxon>Myxococcia</taxon>
        <taxon>Myxococcales</taxon>
        <taxon>Cystobacterineae</taxon>
        <taxon>Myxococcaceae</taxon>
        <taxon>Pyxidicoccus</taxon>
    </lineage>
</organism>
<dbReference type="InterPro" id="IPR029032">
    <property type="entry name" value="AhpD-like"/>
</dbReference>
<feature type="domain" description="Carboxymuconolactone decarboxylase-like" evidence="1">
    <location>
        <begin position="8"/>
        <end position="89"/>
    </location>
</feature>
<name>A0A848LZW4_9BACT</name>
<dbReference type="Gene3D" id="1.20.1290.10">
    <property type="entry name" value="AhpD-like"/>
    <property type="match status" value="1"/>
</dbReference>
<dbReference type="Pfam" id="PF02627">
    <property type="entry name" value="CMD"/>
    <property type="match status" value="1"/>
</dbReference>